<reference evidence="1" key="1">
    <citation type="submission" date="2014-05" db="EMBL/GenBank/DDBJ databases">
        <authorList>
            <person name="Chronopoulou M."/>
        </authorList>
    </citation>
    <scope>NUCLEOTIDE SEQUENCE</scope>
    <source>
        <tissue evidence="1">Whole organism</tissue>
    </source>
</reference>
<protein>
    <submittedName>
        <fullName evidence="1">Uncharacterized protein</fullName>
    </submittedName>
</protein>
<evidence type="ECO:0000313" key="1">
    <source>
        <dbReference type="EMBL" id="CDW49975.1"/>
    </source>
</evidence>
<accession>A0A0K2VI00</accession>
<sequence>MRKLETTLFR</sequence>
<organism evidence="1">
    <name type="scientific">Lepeophtheirus salmonis</name>
    <name type="common">Salmon louse</name>
    <name type="synonym">Caligus salmonis</name>
    <dbReference type="NCBI Taxonomy" id="72036"/>
    <lineage>
        <taxon>Eukaryota</taxon>
        <taxon>Metazoa</taxon>
        <taxon>Ecdysozoa</taxon>
        <taxon>Arthropoda</taxon>
        <taxon>Crustacea</taxon>
        <taxon>Multicrustacea</taxon>
        <taxon>Hexanauplia</taxon>
        <taxon>Copepoda</taxon>
        <taxon>Siphonostomatoida</taxon>
        <taxon>Caligidae</taxon>
        <taxon>Lepeophtheirus</taxon>
    </lineage>
</organism>
<proteinExistence type="predicted"/>
<dbReference type="EMBL" id="HACA01032614">
    <property type="protein sequence ID" value="CDW49975.1"/>
    <property type="molecule type" value="Transcribed_RNA"/>
</dbReference>
<name>A0A0K2VI00_LEPSM</name>